<feature type="region of interest" description="Disordered" evidence="1">
    <location>
        <begin position="35"/>
        <end position="424"/>
    </location>
</feature>
<sequence length="443" mass="47059">MAERTPTRGRAAWIRAVARQMKAWADSVLADEALSGPDATHAPTSSNTVAAPSEAASASTPPGQPQGPAGVPARPPSGHPRGSTAAASQARDVSSPGGGHHDGPPEHWLRDIQARQKGPPEDWLDRVRQGAPGLLERSMREAPVPPGPARGAGVARTAVPPSVRPFPPEARPPGPPEPVATRAAGLPRVSSLEFRDASASTRFSRAPRPEERKAAPLPEPEPRASRIPEDVWGLGPETFAAFRPPALASTPASRANEGGAPPRPSWSASSSGSASNPLAPISRSPWSDLPPFSDSPAELPRLPGRRAIPPRSPAEPEALEPEKALPTSGLPRVRLLFLDGDPVSSQVSREPPRHRVSPTDDGAWDGAQSLMRWRPHEAEAPPARPGFPSLEAAPSAAESTPASSAPGTWPELPPEPREERDDTVVELREWERQRRLEREQRGE</sequence>
<dbReference type="AlphaFoldDB" id="A0A848LNI1"/>
<feature type="compositionally biased region" description="Low complexity" evidence="1">
    <location>
        <begin position="388"/>
        <end position="406"/>
    </location>
</feature>
<comment type="caution">
    <text evidence="2">The sequence shown here is derived from an EMBL/GenBank/DDBJ whole genome shotgun (WGS) entry which is preliminary data.</text>
</comment>
<dbReference type="Proteomes" id="UP000518300">
    <property type="component" value="Unassembled WGS sequence"/>
</dbReference>
<feature type="compositionally biased region" description="Pro residues" evidence="1">
    <location>
        <begin position="162"/>
        <end position="178"/>
    </location>
</feature>
<gene>
    <name evidence="2" type="ORF">HG543_31715</name>
</gene>
<keyword evidence="3" id="KW-1185">Reference proteome</keyword>
<feature type="compositionally biased region" description="Low complexity" evidence="1">
    <location>
        <begin position="149"/>
        <end position="161"/>
    </location>
</feature>
<feature type="compositionally biased region" description="Basic and acidic residues" evidence="1">
    <location>
        <begin position="99"/>
        <end position="128"/>
    </location>
</feature>
<feature type="compositionally biased region" description="Low complexity" evidence="1">
    <location>
        <begin position="265"/>
        <end position="275"/>
    </location>
</feature>
<accession>A0A848LNI1</accession>
<dbReference type="RefSeq" id="WP_169348656.1">
    <property type="nucleotide sequence ID" value="NZ_JABBJJ010000182.1"/>
</dbReference>
<evidence type="ECO:0000313" key="2">
    <source>
        <dbReference type="EMBL" id="NMO19405.1"/>
    </source>
</evidence>
<feature type="compositionally biased region" description="Low complexity" evidence="1">
    <location>
        <begin position="50"/>
        <end position="72"/>
    </location>
</feature>
<organism evidence="2 3">
    <name type="scientific">Pyxidicoccus fallax</name>
    <dbReference type="NCBI Taxonomy" id="394095"/>
    <lineage>
        <taxon>Bacteria</taxon>
        <taxon>Pseudomonadati</taxon>
        <taxon>Myxococcota</taxon>
        <taxon>Myxococcia</taxon>
        <taxon>Myxococcales</taxon>
        <taxon>Cystobacterineae</taxon>
        <taxon>Myxococcaceae</taxon>
        <taxon>Pyxidicoccus</taxon>
    </lineage>
</organism>
<dbReference type="EMBL" id="JABBJJ010000182">
    <property type="protein sequence ID" value="NMO19405.1"/>
    <property type="molecule type" value="Genomic_DNA"/>
</dbReference>
<name>A0A848LNI1_9BACT</name>
<proteinExistence type="predicted"/>
<reference evidence="2 3" key="1">
    <citation type="submission" date="2020-04" db="EMBL/GenBank/DDBJ databases">
        <title>Draft genome of Pyxidicoccus fallax type strain.</title>
        <authorList>
            <person name="Whitworth D.E."/>
        </authorList>
    </citation>
    <scope>NUCLEOTIDE SEQUENCE [LARGE SCALE GENOMIC DNA]</scope>
    <source>
        <strain evidence="2 3">DSM 14698</strain>
    </source>
</reference>
<feature type="compositionally biased region" description="Basic and acidic residues" evidence="1">
    <location>
        <begin position="414"/>
        <end position="424"/>
    </location>
</feature>
<protein>
    <submittedName>
        <fullName evidence="2">Uncharacterized protein</fullName>
    </submittedName>
</protein>
<evidence type="ECO:0000256" key="1">
    <source>
        <dbReference type="SAM" id="MobiDB-lite"/>
    </source>
</evidence>
<evidence type="ECO:0000313" key="3">
    <source>
        <dbReference type="Proteomes" id="UP000518300"/>
    </source>
</evidence>
<feature type="compositionally biased region" description="Basic and acidic residues" evidence="1">
    <location>
        <begin position="207"/>
        <end position="229"/>
    </location>
</feature>